<dbReference type="OrthoDB" id="2871307at2"/>
<dbReference type="Proteomes" id="UP000018896">
    <property type="component" value="Unassembled WGS sequence"/>
</dbReference>
<reference evidence="2 3" key="1">
    <citation type="journal article" date="2014" name="Genome Announc.">
        <title>Draft Genome Sequences of Three Alkaliphilic Bacillus Strains, Bacillus wakoensis JCM 9140T, Bacillus akibai JCM 9157T, and Bacillus hemicellulosilyticus JCM 9152T.</title>
        <authorList>
            <person name="Yuki M."/>
            <person name="Oshima K."/>
            <person name="Suda W."/>
            <person name="Oshida Y."/>
            <person name="Kitamura K."/>
            <person name="Iida T."/>
            <person name="Hattori M."/>
            <person name="Ohkuma M."/>
        </authorList>
    </citation>
    <scope>NUCLEOTIDE SEQUENCE [LARGE SCALE GENOMIC DNA]</scope>
    <source>
        <strain evidence="2 3">JCM 9157</strain>
    </source>
</reference>
<accession>W4QX11</accession>
<name>W4QX11_HALA3</name>
<dbReference type="eggNOG" id="ENOG5030CYH">
    <property type="taxonomic scope" value="Bacteria"/>
</dbReference>
<feature type="chain" id="PRO_5004847410" evidence="1">
    <location>
        <begin position="30"/>
        <end position="158"/>
    </location>
</feature>
<dbReference type="AlphaFoldDB" id="W4QX11"/>
<proteinExistence type="predicted"/>
<dbReference type="STRING" id="1236973.JCM9157_3837"/>
<evidence type="ECO:0000313" key="3">
    <source>
        <dbReference type="Proteomes" id="UP000018896"/>
    </source>
</evidence>
<gene>
    <name evidence="2" type="ORF">JCM9157_3837</name>
</gene>
<protein>
    <submittedName>
        <fullName evidence="2">Uncharacterized protein</fullName>
    </submittedName>
</protein>
<organism evidence="2 3">
    <name type="scientific">Halalkalibacter akibai (strain ATCC 43226 / DSM 21942 / CIP 109018 / JCM 9157 / 1139)</name>
    <name type="common">Bacillus akibai</name>
    <dbReference type="NCBI Taxonomy" id="1236973"/>
    <lineage>
        <taxon>Bacteria</taxon>
        <taxon>Bacillati</taxon>
        <taxon>Bacillota</taxon>
        <taxon>Bacilli</taxon>
        <taxon>Bacillales</taxon>
        <taxon>Bacillaceae</taxon>
        <taxon>Halalkalibacter</taxon>
    </lineage>
</organism>
<dbReference type="EMBL" id="BAUV01000039">
    <property type="protein sequence ID" value="GAE36636.1"/>
    <property type="molecule type" value="Genomic_DNA"/>
</dbReference>
<evidence type="ECO:0000313" key="2">
    <source>
        <dbReference type="EMBL" id="GAE36636.1"/>
    </source>
</evidence>
<keyword evidence="3" id="KW-1185">Reference proteome</keyword>
<sequence length="158" mass="18508">MKRFHQLFLFAQILLIASIVVTTLAPVQAEVVEDKKEEEGCEHDKGISKDLKVHLDYYYELLADKYAPDQIGKWKDIRVERDLLQKKLKEAKQRGELENGQAVDKTWLDKHSELQSVFNAAVEKRDEEQLKIVLPQLFDHYAELNKLYKKRLNLNTIS</sequence>
<feature type="signal peptide" evidence="1">
    <location>
        <begin position="1"/>
        <end position="29"/>
    </location>
</feature>
<comment type="caution">
    <text evidence="2">The sequence shown here is derived from an EMBL/GenBank/DDBJ whole genome shotgun (WGS) entry which is preliminary data.</text>
</comment>
<evidence type="ECO:0000256" key="1">
    <source>
        <dbReference type="SAM" id="SignalP"/>
    </source>
</evidence>
<dbReference type="RefSeq" id="WP_035666725.1">
    <property type="nucleotide sequence ID" value="NZ_BAUV01000039.1"/>
</dbReference>
<keyword evidence="1" id="KW-0732">Signal</keyword>